<organism evidence="2 3">
    <name type="scientific">Brevundimonas alba</name>
    <dbReference type="NCBI Taxonomy" id="74314"/>
    <lineage>
        <taxon>Bacteria</taxon>
        <taxon>Pseudomonadati</taxon>
        <taxon>Pseudomonadota</taxon>
        <taxon>Alphaproteobacteria</taxon>
        <taxon>Caulobacterales</taxon>
        <taxon>Caulobacteraceae</taxon>
        <taxon>Brevundimonas</taxon>
    </lineage>
</organism>
<evidence type="ECO:0000256" key="1">
    <source>
        <dbReference type="SAM" id="Phobius"/>
    </source>
</evidence>
<feature type="transmembrane region" description="Helical" evidence="1">
    <location>
        <begin position="97"/>
        <end position="117"/>
    </location>
</feature>
<dbReference type="EMBL" id="JAATJM010000001">
    <property type="protein sequence ID" value="NJC40086.1"/>
    <property type="molecule type" value="Genomic_DNA"/>
</dbReference>
<keyword evidence="1" id="KW-1133">Transmembrane helix</keyword>
<dbReference type="AlphaFoldDB" id="A0A7X6BN55"/>
<dbReference type="RefSeq" id="WP_168045001.1">
    <property type="nucleotide sequence ID" value="NZ_JAATJM010000001.1"/>
</dbReference>
<protein>
    <submittedName>
        <fullName evidence="2">Uncharacterized protein</fullName>
    </submittedName>
</protein>
<sequence length="132" mass="13352">MSKALLTGSAAFLVALGLALNFAPVEAAAALGIEGASALPVQLLAGALVGVGLLNWYSREAVFGGIYGRPVGLANIVLFVVGSFALGRAALAGSSPALWVVFACYAAFAIGFAWIVFVGPRTSQTRPPQTGN</sequence>
<feature type="transmembrane region" description="Helical" evidence="1">
    <location>
        <begin position="70"/>
        <end position="91"/>
    </location>
</feature>
<evidence type="ECO:0000313" key="2">
    <source>
        <dbReference type="EMBL" id="NJC40086.1"/>
    </source>
</evidence>
<reference evidence="2 3" key="1">
    <citation type="submission" date="2020-03" db="EMBL/GenBank/DDBJ databases">
        <title>Genomic Encyclopedia of Type Strains, Phase IV (KMG-IV): sequencing the most valuable type-strain genomes for metagenomic binning, comparative biology and taxonomic classification.</title>
        <authorList>
            <person name="Goeker M."/>
        </authorList>
    </citation>
    <scope>NUCLEOTIDE SEQUENCE [LARGE SCALE GENOMIC DNA]</scope>
    <source>
        <strain evidence="2 3">DSM 4736</strain>
    </source>
</reference>
<accession>A0A7X6BN55</accession>
<gene>
    <name evidence="2" type="ORF">GGQ87_000344</name>
</gene>
<proteinExistence type="predicted"/>
<evidence type="ECO:0000313" key="3">
    <source>
        <dbReference type="Proteomes" id="UP000587415"/>
    </source>
</evidence>
<keyword evidence="3" id="KW-1185">Reference proteome</keyword>
<feature type="transmembrane region" description="Helical" evidence="1">
    <location>
        <begin position="37"/>
        <end position="58"/>
    </location>
</feature>
<comment type="caution">
    <text evidence="2">The sequence shown here is derived from an EMBL/GenBank/DDBJ whole genome shotgun (WGS) entry which is preliminary data.</text>
</comment>
<keyword evidence="1" id="KW-0472">Membrane</keyword>
<name>A0A7X6BN55_9CAUL</name>
<keyword evidence="1" id="KW-0812">Transmembrane</keyword>
<dbReference type="Proteomes" id="UP000587415">
    <property type="component" value="Unassembled WGS sequence"/>
</dbReference>